<dbReference type="AlphaFoldDB" id="A0A6N2C8M1"/>
<reference evidence="2" key="1">
    <citation type="submission" date="2019-05" db="EMBL/GenBank/DDBJ databases">
        <title>The de novo reference genome and transcriptome assemblies of the wild tomato species Solanum chilense.</title>
        <authorList>
            <person name="Stam R."/>
            <person name="Nosenko T."/>
            <person name="Hoerger A.C."/>
            <person name="Stephan W."/>
            <person name="Seidel M.A."/>
            <person name="Kuhn J.M.M."/>
            <person name="Haberer G."/>
            <person name="Tellier A."/>
        </authorList>
    </citation>
    <scope>NUCLEOTIDE SEQUENCE</scope>
    <source>
        <tissue evidence="2">Mature leaves</tissue>
    </source>
</reference>
<evidence type="ECO:0000313" key="2">
    <source>
        <dbReference type="EMBL" id="TMX04013.1"/>
    </source>
</evidence>
<feature type="region of interest" description="Disordered" evidence="1">
    <location>
        <begin position="57"/>
        <end position="116"/>
    </location>
</feature>
<evidence type="ECO:0000256" key="1">
    <source>
        <dbReference type="SAM" id="MobiDB-lite"/>
    </source>
</evidence>
<accession>A0A6N2C8M1</accession>
<organism evidence="2">
    <name type="scientific">Solanum chilense</name>
    <name type="common">Tomato</name>
    <name type="synonym">Lycopersicon chilense</name>
    <dbReference type="NCBI Taxonomy" id="4083"/>
    <lineage>
        <taxon>Eukaryota</taxon>
        <taxon>Viridiplantae</taxon>
        <taxon>Streptophyta</taxon>
        <taxon>Embryophyta</taxon>
        <taxon>Tracheophyta</taxon>
        <taxon>Spermatophyta</taxon>
        <taxon>Magnoliopsida</taxon>
        <taxon>eudicotyledons</taxon>
        <taxon>Gunneridae</taxon>
        <taxon>Pentapetalae</taxon>
        <taxon>asterids</taxon>
        <taxon>lamiids</taxon>
        <taxon>Solanales</taxon>
        <taxon>Solanaceae</taxon>
        <taxon>Solanoideae</taxon>
        <taxon>Solaneae</taxon>
        <taxon>Solanum</taxon>
        <taxon>Solanum subgen. Lycopersicon</taxon>
    </lineage>
</organism>
<proteinExistence type="predicted"/>
<dbReference type="EMBL" id="RXGB01000307">
    <property type="protein sequence ID" value="TMX04013.1"/>
    <property type="molecule type" value="Genomic_DNA"/>
</dbReference>
<feature type="region of interest" description="Disordered" evidence="1">
    <location>
        <begin position="1"/>
        <end position="27"/>
    </location>
</feature>
<feature type="compositionally biased region" description="Low complexity" evidence="1">
    <location>
        <begin position="94"/>
        <end position="105"/>
    </location>
</feature>
<name>A0A6N2C8M1_SOLCI</name>
<feature type="non-terminal residue" evidence="2">
    <location>
        <position position="153"/>
    </location>
</feature>
<protein>
    <submittedName>
        <fullName evidence="2">Uncharacterized protein</fullName>
    </submittedName>
</protein>
<feature type="compositionally biased region" description="Basic residues" evidence="1">
    <location>
        <begin position="1"/>
        <end position="16"/>
    </location>
</feature>
<sequence length="153" mass="17478">MVKKLEKRKSIKRPKRQKVEVHHYQKPRRPMTLEEFLPSSFNIKSNENNVEASCFNADKEEMVKAPSTGKEGTLSESSPKVSPSDEEKATREISPMMSLSSSVKSIEPSSQEAHTCDTKTTFTDNDLLFGETLHNRPLYMVDHVLEKKINRIL</sequence>
<feature type="compositionally biased region" description="Polar residues" evidence="1">
    <location>
        <begin position="107"/>
        <end position="116"/>
    </location>
</feature>
<gene>
    <name evidence="2" type="ORF">EJD97_012039</name>
</gene>
<comment type="caution">
    <text evidence="2">The sequence shown here is derived from an EMBL/GenBank/DDBJ whole genome shotgun (WGS) entry which is preliminary data.</text>
</comment>